<evidence type="ECO:0000256" key="3">
    <source>
        <dbReference type="ARBA" id="ARBA00022679"/>
    </source>
</evidence>
<dbReference type="PANTHER" id="PTHR23245">
    <property type="entry name" value="TRNA METHYLTRANSFERASE"/>
    <property type="match status" value="1"/>
</dbReference>
<dbReference type="GO" id="GO:0002939">
    <property type="term" value="P:tRNA N1-guanine methylation"/>
    <property type="evidence" value="ECO:0007669"/>
    <property type="project" value="TreeGrafter"/>
</dbReference>
<keyword evidence="4" id="KW-0949">S-adenosyl-L-methionine</keyword>
<dbReference type="InterPro" id="IPR030382">
    <property type="entry name" value="MeTrfase_TRM5/TYW2"/>
</dbReference>
<keyword evidence="3" id="KW-0808">Transferase</keyword>
<dbReference type="EMBL" id="JADFAR010000025">
    <property type="protein sequence ID" value="MBE5728633.1"/>
    <property type="molecule type" value="Genomic_DNA"/>
</dbReference>
<keyword evidence="2 7" id="KW-0489">Methyltransferase</keyword>
<accession>A0A8T3UTC9</accession>
<dbReference type="AlphaFoldDB" id="A0A8T3UTC9"/>
<dbReference type="SUPFAM" id="SSF53335">
    <property type="entry name" value="S-adenosyl-L-methionine-dependent methyltransferases"/>
    <property type="match status" value="1"/>
</dbReference>
<organism evidence="7 8">
    <name type="scientific">Candidatus Acidifodinimicrobium mancum</name>
    <dbReference type="NCBI Taxonomy" id="2898728"/>
    <lineage>
        <taxon>Archaea</taxon>
        <taxon>Candidatus Parvarchaeota</taxon>
        <taxon>Candidatus Acidifodinimicrobiaceae</taxon>
        <taxon>Candidatus Acidifodinimicrobium</taxon>
    </lineage>
</organism>
<protein>
    <submittedName>
        <fullName evidence="7">Class I SAM-dependent methyltransferase family protein</fullName>
    </submittedName>
</protein>
<dbReference type="Gene3D" id="3.40.50.150">
    <property type="entry name" value="Vaccinia Virus protein VP39"/>
    <property type="match status" value="1"/>
</dbReference>
<evidence type="ECO:0000259" key="6">
    <source>
        <dbReference type="PROSITE" id="PS51684"/>
    </source>
</evidence>
<evidence type="ECO:0000256" key="2">
    <source>
        <dbReference type="ARBA" id="ARBA00022603"/>
    </source>
</evidence>
<evidence type="ECO:0000256" key="1">
    <source>
        <dbReference type="ARBA" id="ARBA00022490"/>
    </source>
</evidence>
<dbReference type="Pfam" id="PF02475">
    <property type="entry name" value="TRM5-TYW2_MTfase"/>
    <property type="match status" value="1"/>
</dbReference>
<gene>
    <name evidence="7" type="ORF">IHE51_02120</name>
</gene>
<name>A0A8T3UTC9_9ARCH</name>
<dbReference type="PROSITE" id="PS51684">
    <property type="entry name" value="SAM_MT_TRM5_TYW2"/>
    <property type="match status" value="1"/>
</dbReference>
<evidence type="ECO:0000256" key="4">
    <source>
        <dbReference type="ARBA" id="ARBA00022691"/>
    </source>
</evidence>
<dbReference type="Gene3D" id="3.30.300.110">
    <property type="entry name" value="Met-10+ protein-like domains"/>
    <property type="match status" value="1"/>
</dbReference>
<evidence type="ECO:0000313" key="8">
    <source>
        <dbReference type="Proteomes" id="UP000718571"/>
    </source>
</evidence>
<keyword evidence="5" id="KW-0819">tRNA processing</keyword>
<dbReference type="GO" id="GO:0008175">
    <property type="term" value="F:tRNA methyltransferase activity"/>
    <property type="evidence" value="ECO:0007669"/>
    <property type="project" value="TreeGrafter"/>
</dbReference>
<proteinExistence type="predicted"/>
<comment type="caution">
    <text evidence="7">The sequence shown here is derived from an EMBL/GenBank/DDBJ whole genome shotgun (WGS) entry which is preliminary data.</text>
</comment>
<dbReference type="CDD" id="cd02440">
    <property type="entry name" value="AdoMet_MTases"/>
    <property type="match status" value="1"/>
</dbReference>
<dbReference type="Pfam" id="PF25133">
    <property type="entry name" value="TYW2_N_2"/>
    <property type="match status" value="1"/>
</dbReference>
<dbReference type="InterPro" id="IPR056744">
    <property type="entry name" value="TRM5/TYW2-like_N"/>
</dbReference>
<dbReference type="InterPro" id="IPR056743">
    <property type="entry name" value="TRM5-TYW2-like_MTfase"/>
</dbReference>
<dbReference type="GO" id="GO:0005737">
    <property type="term" value="C:cytoplasm"/>
    <property type="evidence" value="ECO:0007669"/>
    <property type="project" value="TreeGrafter"/>
</dbReference>
<reference evidence="7 8" key="1">
    <citation type="submission" date="2020-09" db="EMBL/GenBank/DDBJ databases">
        <title>Genomic characterization of a novel Parvarchaeota family in acid mine drainage sediments.</title>
        <authorList>
            <person name="Luo Z.-H."/>
        </authorList>
    </citation>
    <scope>NUCLEOTIDE SEQUENCE [LARGE SCALE GENOMIC DNA]</scope>
    <source>
        <strain evidence="7">MAS1_bins.189</strain>
    </source>
</reference>
<keyword evidence="1" id="KW-0963">Cytoplasm</keyword>
<dbReference type="Proteomes" id="UP000718571">
    <property type="component" value="Unassembled WGS sequence"/>
</dbReference>
<evidence type="ECO:0000256" key="5">
    <source>
        <dbReference type="ARBA" id="ARBA00022694"/>
    </source>
</evidence>
<feature type="domain" description="SAM-dependent methyltransferase TRM5/TYW2-type" evidence="6">
    <location>
        <begin position="12"/>
        <end position="265"/>
    </location>
</feature>
<evidence type="ECO:0000313" key="7">
    <source>
        <dbReference type="EMBL" id="MBE5728633.1"/>
    </source>
</evidence>
<dbReference type="InterPro" id="IPR029063">
    <property type="entry name" value="SAM-dependent_MTases_sf"/>
</dbReference>
<sequence>MESKTVPVHRSFDVIGDIAVVNFGEKVKRSQAVEFAKRVILNNKHIKSVFMKVGKIEGEERKSKLRFLYGENRSLARHAENGCVFDVDVKKVFFTPRLSSERKRILKQVKKGEDVLDMFCGVGPFSIPIAKVANSVYAVDINKDAIRLLEKNTKLNHINNIVPMCMDARKLPTKVKSKFDRIIMNLPAKAIDFLPYAVKMCKARCTIHLYSFVYLKDGRKSVKDAEKEIRKKIVGVKVKSIRSIKAGEVAPHMLRMCFDIAIEKH</sequence>
<dbReference type="PANTHER" id="PTHR23245:SF36">
    <property type="entry name" value="TRNA (GUANINE(37)-N1)-METHYLTRANSFERASE"/>
    <property type="match status" value="1"/>
</dbReference>